<accession>A0A1L9V9T3</accession>
<gene>
    <name evidence="1" type="ORF">ASPGLDRAFT_76950</name>
</gene>
<dbReference type="VEuPathDB" id="FungiDB:ASPGLDRAFT_76950"/>
<evidence type="ECO:0000313" key="1">
    <source>
        <dbReference type="EMBL" id="OJJ80592.1"/>
    </source>
</evidence>
<dbReference type="PANTHER" id="PTHR35340:SF6">
    <property type="entry name" value="ASST-DOMAIN-CONTAINING PROTEIN"/>
    <property type="match status" value="1"/>
</dbReference>
<dbReference type="InterPro" id="IPR053143">
    <property type="entry name" value="Arylsulfate_ST"/>
</dbReference>
<proteinExistence type="predicted"/>
<dbReference type="PANTHER" id="PTHR35340">
    <property type="entry name" value="PQQ ENZYME REPEAT PROTEIN-RELATED"/>
    <property type="match status" value="1"/>
</dbReference>
<protein>
    <submittedName>
        <fullName evidence="1">Uncharacterized protein</fullName>
    </submittedName>
</protein>
<dbReference type="AlphaFoldDB" id="A0A1L9V9T3"/>
<dbReference type="Proteomes" id="UP000184300">
    <property type="component" value="Unassembled WGS sequence"/>
</dbReference>
<dbReference type="STRING" id="1160497.A0A1L9V9T3"/>
<dbReference type="OrthoDB" id="5377172at2759"/>
<dbReference type="InterPro" id="IPR039535">
    <property type="entry name" value="ASST-like"/>
</dbReference>
<dbReference type="EMBL" id="KV878910">
    <property type="protein sequence ID" value="OJJ80592.1"/>
    <property type="molecule type" value="Genomic_DNA"/>
</dbReference>
<evidence type="ECO:0000313" key="2">
    <source>
        <dbReference type="Proteomes" id="UP000184300"/>
    </source>
</evidence>
<name>A0A1L9V9T3_ASPGL</name>
<dbReference type="RefSeq" id="XP_022397290.1">
    <property type="nucleotide sequence ID" value="XM_022549871.1"/>
</dbReference>
<dbReference type="GeneID" id="34466131"/>
<organism evidence="1 2">
    <name type="scientific">Aspergillus glaucus CBS 516.65</name>
    <dbReference type="NCBI Taxonomy" id="1160497"/>
    <lineage>
        <taxon>Eukaryota</taxon>
        <taxon>Fungi</taxon>
        <taxon>Dikarya</taxon>
        <taxon>Ascomycota</taxon>
        <taxon>Pezizomycotina</taxon>
        <taxon>Eurotiomycetes</taxon>
        <taxon>Eurotiomycetidae</taxon>
        <taxon>Eurotiales</taxon>
        <taxon>Aspergillaceae</taxon>
        <taxon>Aspergillus</taxon>
        <taxon>Aspergillus subgen. Aspergillus</taxon>
    </lineage>
</organism>
<reference evidence="2" key="1">
    <citation type="journal article" date="2017" name="Genome Biol.">
        <title>Comparative genomics reveals high biological diversity and specific adaptations in the industrially and medically important fungal genus Aspergillus.</title>
        <authorList>
            <person name="de Vries R.P."/>
            <person name="Riley R."/>
            <person name="Wiebenga A."/>
            <person name="Aguilar-Osorio G."/>
            <person name="Amillis S."/>
            <person name="Uchima C.A."/>
            <person name="Anderluh G."/>
            <person name="Asadollahi M."/>
            <person name="Askin M."/>
            <person name="Barry K."/>
            <person name="Battaglia E."/>
            <person name="Bayram O."/>
            <person name="Benocci T."/>
            <person name="Braus-Stromeyer S.A."/>
            <person name="Caldana C."/>
            <person name="Canovas D."/>
            <person name="Cerqueira G.C."/>
            <person name="Chen F."/>
            <person name="Chen W."/>
            <person name="Choi C."/>
            <person name="Clum A."/>
            <person name="Dos Santos R.A."/>
            <person name="Damasio A.R."/>
            <person name="Diallinas G."/>
            <person name="Emri T."/>
            <person name="Fekete E."/>
            <person name="Flipphi M."/>
            <person name="Freyberg S."/>
            <person name="Gallo A."/>
            <person name="Gournas C."/>
            <person name="Habgood R."/>
            <person name="Hainaut M."/>
            <person name="Harispe M.L."/>
            <person name="Henrissat B."/>
            <person name="Hilden K.S."/>
            <person name="Hope R."/>
            <person name="Hossain A."/>
            <person name="Karabika E."/>
            <person name="Karaffa L."/>
            <person name="Karanyi Z."/>
            <person name="Krasevec N."/>
            <person name="Kuo A."/>
            <person name="Kusch H."/>
            <person name="LaButti K."/>
            <person name="Lagendijk E.L."/>
            <person name="Lapidus A."/>
            <person name="Levasseur A."/>
            <person name="Lindquist E."/>
            <person name="Lipzen A."/>
            <person name="Logrieco A.F."/>
            <person name="MacCabe A."/>
            <person name="Maekelae M.R."/>
            <person name="Malavazi I."/>
            <person name="Melin P."/>
            <person name="Meyer V."/>
            <person name="Mielnichuk N."/>
            <person name="Miskei M."/>
            <person name="Molnar A.P."/>
            <person name="Mule G."/>
            <person name="Ngan C.Y."/>
            <person name="Orejas M."/>
            <person name="Orosz E."/>
            <person name="Ouedraogo J.P."/>
            <person name="Overkamp K.M."/>
            <person name="Park H.-S."/>
            <person name="Perrone G."/>
            <person name="Piumi F."/>
            <person name="Punt P.J."/>
            <person name="Ram A.F."/>
            <person name="Ramon A."/>
            <person name="Rauscher S."/>
            <person name="Record E."/>
            <person name="Riano-Pachon D.M."/>
            <person name="Robert V."/>
            <person name="Roehrig J."/>
            <person name="Ruller R."/>
            <person name="Salamov A."/>
            <person name="Salih N.S."/>
            <person name="Samson R.A."/>
            <person name="Sandor E."/>
            <person name="Sanguinetti M."/>
            <person name="Schuetze T."/>
            <person name="Sepcic K."/>
            <person name="Shelest E."/>
            <person name="Sherlock G."/>
            <person name="Sophianopoulou V."/>
            <person name="Squina F.M."/>
            <person name="Sun H."/>
            <person name="Susca A."/>
            <person name="Todd R.B."/>
            <person name="Tsang A."/>
            <person name="Unkles S.E."/>
            <person name="van de Wiele N."/>
            <person name="van Rossen-Uffink D."/>
            <person name="Oliveira J.V."/>
            <person name="Vesth T.C."/>
            <person name="Visser J."/>
            <person name="Yu J.-H."/>
            <person name="Zhou M."/>
            <person name="Andersen M.R."/>
            <person name="Archer D.B."/>
            <person name="Baker S.E."/>
            <person name="Benoit I."/>
            <person name="Brakhage A.A."/>
            <person name="Braus G.H."/>
            <person name="Fischer R."/>
            <person name="Frisvad J.C."/>
            <person name="Goldman G.H."/>
            <person name="Houbraken J."/>
            <person name="Oakley B."/>
            <person name="Pocsi I."/>
            <person name="Scazzocchio C."/>
            <person name="Seiboth B."/>
            <person name="vanKuyk P.A."/>
            <person name="Wortman J."/>
            <person name="Dyer P.S."/>
            <person name="Grigoriev I.V."/>
        </authorList>
    </citation>
    <scope>NUCLEOTIDE SEQUENCE [LARGE SCALE GENOMIC DNA]</scope>
    <source>
        <strain evidence="2">CBS 516.65</strain>
    </source>
</reference>
<dbReference type="Pfam" id="PF14269">
    <property type="entry name" value="Arylsulfotran_2"/>
    <property type="match status" value="1"/>
</dbReference>
<keyword evidence="2" id="KW-1185">Reference proteome</keyword>
<sequence length="424" mass="46491">MNITKSGPTEPEYIFTAPTHLVTQGGNLTIYNTDGELVWQGPRGNMTYFRPGILHGEQVLVYWPGMAIRSGFGAGVFHVLNSAYEEIYQVTLDADESLDGFVTERGTILVGAVNVTHVDRDAPPGVEWVLDYLFYDIDIVTNHVLFRWSALEHPDVGTPAESLRSVSGLGTKKEEPWDFVHLNGFVPSGDGYLISANYMRLLYSIGKDGAGVNGGDFKPGPNTQFAGQHNPWIINQTPDTLTVSIYNDAKGPNQTHTGLLLDLNLTAKTASLNRKLYDPSEPVYTQSQGNYQSLTNGHAFLGWGSAPKIEEYDAEGKCVMRALLGSEAYFWGTHTAFRLPWVGKPNTSPEVFACLFHGATMAWDIWTGNQGVTGEEVGYVATVGKNGFETEARVEGIHSTVMVEAVGGLNDRRQSDHIHVQQTC</sequence>